<dbReference type="EMBL" id="JAGSCS010000015">
    <property type="protein sequence ID" value="MBR0576839.1"/>
    <property type="molecule type" value="Genomic_DNA"/>
</dbReference>
<comment type="similarity">
    <text evidence="1 2">Belongs to the UPF0178 family.</text>
</comment>
<evidence type="ECO:0000256" key="1">
    <source>
        <dbReference type="ARBA" id="ARBA00008522"/>
    </source>
</evidence>
<evidence type="ECO:0000313" key="4">
    <source>
        <dbReference type="Proteomes" id="UP000675379"/>
    </source>
</evidence>
<proteinExistence type="inferred from homology"/>
<protein>
    <recommendedName>
        <fullName evidence="2">UPF0178 protein KCG48_10910</fullName>
    </recommendedName>
</protein>
<keyword evidence="4" id="KW-1185">Reference proteome</keyword>
<organism evidence="3 4">
    <name type="scientific">Proteiniclasticum sediminis</name>
    <dbReference type="NCBI Taxonomy" id="2804028"/>
    <lineage>
        <taxon>Bacteria</taxon>
        <taxon>Bacillati</taxon>
        <taxon>Bacillota</taxon>
        <taxon>Clostridia</taxon>
        <taxon>Eubacteriales</taxon>
        <taxon>Clostridiaceae</taxon>
        <taxon>Proteiniclasticum</taxon>
    </lineage>
</organism>
<dbReference type="HAMAP" id="MF_00489">
    <property type="entry name" value="UPF0178"/>
    <property type="match status" value="1"/>
</dbReference>
<comment type="caution">
    <text evidence="3">The sequence shown here is derived from an EMBL/GenBank/DDBJ whole genome shotgun (WGS) entry which is preliminary data.</text>
</comment>
<evidence type="ECO:0000313" key="3">
    <source>
        <dbReference type="EMBL" id="MBR0576839.1"/>
    </source>
</evidence>
<reference evidence="3" key="1">
    <citation type="submission" date="2021-04" db="EMBL/GenBank/DDBJ databases">
        <title>Proteiniclasticum sedimins sp. nov., an obligate anaerobic bacterium isolated from anaerobic sludge.</title>
        <authorList>
            <person name="Liu J."/>
        </authorList>
    </citation>
    <scope>NUCLEOTIDE SEQUENCE</scope>
    <source>
        <strain evidence="3">BAD-10</strain>
    </source>
</reference>
<dbReference type="PANTHER" id="PTHR35146:SF1">
    <property type="entry name" value="UPF0178 PROTEIN YAII"/>
    <property type="match status" value="1"/>
</dbReference>
<sequence>MRIFIDADGCPVVPLAIRLAKEHSLPVTVVKNYAHEVEDAYAEIVTVDISPDAADYYIANALKKGDILITQDYGLAAMALSRGARCLSQNGLILSDHNILSLLDRRHVNRKLRKTQGIYTKLKKRTPADDEAFRQTFLQLITSSLQP</sequence>
<name>A0A941HQT1_9CLOT</name>
<dbReference type="InterPro" id="IPR003791">
    <property type="entry name" value="UPF0178"/>
</dbReference>
<dbReference type="RefSeq" id="WP_211802258.1">
    <property type="nucleotide sequence ID" value="NZ_JAGSCS010000015.1"/>
</dbReference>
<dbReference type="AlphaFoldDB" id="A0A941HQT1"/>
<evidence type="ECO:0000256" key="2">
    <source>
        <dbReference type="HAMAP-Rule" id="MF_00489"/>
    </source>
</evidence>
<gene>
    <name evidence="3" type="ORF">KCG48_10910</name>
</gene>
<dbReference type="Pfam" id="PF02639">
    <property type="entry name" value="DUF188"/>
    <property type="match status" value="1"/>
</dbReference>
<dbReference type="PANTHER" id="PTHR35146">
    <property type="entry name" value="UPF0178 PROTEIN YAII"/>
    <property type="match status" value="1"/>
</dbReference>
<accession>A0A941HQT1</accession>
<dbReference type="Proteomes" id="UP000675379">
    <property type="component" value="Unassembled WGS sequence"/>
</dbReference>